<dbReference type="InterPro" id="IPR009006">
    <property type="entry name" value="Ala_racemase/Decarboxylase_C"/>
</dbReference>
<dbReference type="EMBL" id="QWET01000008">
    <property type="protein sequence ID" value="RIH64788.1"/>
    <property type="molecule type" value="Genomic_DNA"/>
</dbReference>
<dbReference type="PIRSF" id="PIRSF038941">
    <property type="entry name" value="NspC"/>
    <property type="match status" value="1"/>
</dbReference>
<dbReference type="GO" id="GO:0045312">
    <property type="term" value="P:nor-spermidine biosynthetic process"/>
    <property type="evidence" value="ECO:0007669"/>
    <property type="project" value="InterPro"/>
</dbReference>
<comment type="caution">
    <text evidence="13">The sequence shown here is derived from an EMBL/GenBank/DDBJ whole genome shotgun (WGS) entry which is preliminary data.</text>
</comment>
<evidence type="ECO:0000259" key="12">
    <source>
        <dbReference type="Pfam" id="PF00278"/>
    </source>
</evidence>
<evidence type="ECO:0000256" key="3">
    <source>
        <dbReference type="ARBA" id="ARBA00013633"/>
    </source>
</evidence>
<accession>A0A399D0R6</accession>
<dbReference type="RefSeq" id="WP_119350253.1">
    <property type="nucleotide sequence ID" value="NZ_QWET01000008.1"/>
</dbReference>
<dbReference type="EC" id="4.1.1.96" evidence="2"/>
<dbReference type="AlphaFoldDB" id="A0A399D0R6"/>
<dbReference type="Pfam" id="PF00278">
    <property type="entry name" value="Orn_DAP_Arg_deC"/>
    <property type="match status" value="1"/>
</dbReference>
<reference evidence="13 14" key="1">
    <citation type="journal article" date="2015" name="Int. J. Syst. Evol. Microbiol.">
        <title>Mariniphaga sediminis sp. nov., isolated from coastal sediment.</title>
        <authorList>
            <person name="Wang F.Q."/>
            <person name="Shen Q.Y."/>
            <person name="Chen G.J."/>
            <person name="Du Z.J."/>
        </authorList>
    </citation>
    <scope>NUCLEOTIDE SEQUENCE [LARGE SCALE GENOMIC DNA]</scope>
    <source>
        <strain evidence="13 14">SY21</strain>
    </source>
</reference>
<evidence type="ECO:0000313" key="14">
    <source>
        <dbReference type="Proteomes" id="UP000266441"/>
    </source>
</evidence>
<comment type="cofactor">
    <cofactor evidence="1">
        <name>pyridoxal 5'-phosphate</name>
        <dbReference type="ChEBI" id="CHEBI:597326"/>
    </cofactor>
</comment>
<protein>
    <recommendedName>
        <fullName evidence="3">Carboxynorspermidine/carboxyspermidine decarboxylase</fullName>
        <ecNumber evidence="2">4.1.1.96</ecNumber>
    </recommendedName>
</protein>
<evidence type="ECO:0000256" key="2">
    <source>
        <dbReference type="ARBA" id="ARBA00012259"/>
    </source>
</evidence>
<comment type="catalytic activity">
    <reaction evidence="9">
        <text>carboxyspermidine + H(+) = spermidine + CO2</text>
        <dbReference type="Rhea" id="RHEA:34095"/>
        <dbReference type="ChEBI" id="CHEBI:15378"/>
        <dbReference type="ChEBI" id="CHEBI:16526"/>
        <dbReference type="ChEBI" id="CHEBI:57834"/>
        <dbReference type="ChEBI" id="CHEBI:65072"/>
        <dbReference type="EC" id="4.1.1.96"/>
    </reaction>
</comment>
<dbReference type="Gene3D" id="2.40.37.10">
    <property type="entry name" value="Lyase, Ornithine Decarboxylase, Chain A, domain 1"/>
    <property type="match status" value="1"/>
</dbReference>
<name>A0A399D0R6_9BACT</name>
<dbReference type="InterPro" id="IPR022643">
    <property type="entry name" value="De-COase2_C"/>
</dbReference>
<evidence type="ECO:0000256" key="1">
    <source>
        <dbReference type="ARBA" id="ARBA00001933"/>
    </source>
</evidence>
<keyword evidence="7 13" id="KW-0456">Lyase</keyword>
<dbReference type="InterPro" id="IPR005730">
    <property type="entry name" value="Nsp_de-COase"/>
</dbReference>
<comment type="catalytic activity">
    <reaction evidence="10">
        <text>carboxynorspermidine + H(+) = norspermidine + CO2</text>
        <dbReference type="Rhea" id="RHEA:34099"/>
        <dbReference type="ChEBI" id="CHEBI:15378"/>
        <dbReference type="ChEBI" id="CHEBI:16526"/>
        <dbReference type="ChEBI" id="CHEBI:57920"/>
        <dbReference type="ChEBI" id="CHEBI:65070"/>
        <dbReference type="EC" id="4.1.1.96"/>
    </reaction>
</comment>
<proteinExistence type="inferred from homology"/>
<dbReference type="OrthoDB" id="9804410at2"/>
<dbReference type="SUPFAM" id="SSF51419">
    <property type="entry name" value="PLP-binding barrel"/>
    <property type="match status" value="1"/>
</dbReference>
<keyword evidence="14" id="KW-1185">Reference proteome</keyword>
<evidence type="ECO:0000313" key="13">
    <source>
        <dbReference type="EMBL" id="RIH64788.1"/>
    </source>
</evidence>
<feature type="domain" description="Orn/DAP/Arg decarboxylase 2 C-terminal" evidence="12">
    <location>
        <begin position="246"/>
        <end position="334"/>
    </location>
</feature>
<dbReference type="CDD" id="cd06829">
    <property type="entry name" value="PLPDE_III_CANSDC"/>
    <property type="match status" value="1"/>
</dbReference>
<feature type="binding site" evidence="11">
    <location>
        <position position="277"/>
    </location>
    <ligand>
        <name>substrate</name>
    </ligand>
</feature>
<evidence type="ECO:0000256" key="4">
    <source>
        <dbReference type="ARBA" id="ARBA00022793"/>
    </source>
</evidence>
<comment type="similarity">
    <text evidence="8">Belongs to the Orn/Lys/Arg decarboxylase class-II family. NspC subfamily.</text>
</comment>
<evidence type="ECO:0000256" key="5">
    <source>
        <dbReference type="ARBA" id="ARBA00022898"/>
    </source>
</evidence>
<dbReference type="PANTHER" id="PTHR43727:SF1">
    <property type="entry name" value="CARBOXYNORSPERMIDINE_CARBOXYSPERMIDINE DECARBOXYLASE"/>
    <property type="match status" value="1"/>
</dbReference>
<organism evidence="13 14">
    <name type="scientific">Mariniphaga sediminis</name>
    <dbReference type="NCBI Taxonomy" id="1628158"/>
    <lineage>
        <taxon>Bacteria</taxon>
        <taxon>Pseudomonadati</taxon>
        <taxon>Bacteroidota</taxon>
        <taxon>Bacteroidia</taxon>
        <taxon>Marinilabiliales</taxon>
        <taxon>Prolixibacteraceae</taxon>
        <taxon>Mariniphaga</taxon>
    </lineage>
</organism>
<keyword evidence="5" id="KW-0663">Pyridoxal phosphate</keyword>
<sequence>MDYSKIPSPAFVLDEKLLRKNLELIDWVQKEAGIEIILAFKGFAMWSAFPLVRQYLKGATASSLNEARLCFEEMKTRAHIYSPVYFEEEFDELLGYVSHMVFNSVGQFKKYYEKTQQTDHKISCGIRVNPEFSDVETDLYNPSATGSRLGVGSAEFPEDLPEGIEGIHFHVLCESDSYSLEKVLQNLEQKFGKHLHKVKWVNMGGGHLMTRKGYDHQHLIQLLKNFRKKYNVQLILEPGSAIAWDTGILVSTVKDVVEHGGIKTAILDVSFTAHMPDTLEMPYRPGIIGATEPTEKSQHLYRLGGVSCLAGDFMEAYDFGCELKPGDRIVFKDMIHYTMVKTTMFNGVKHPAIAIWTENDQLKIVREFQYEDFKGRLS</sequence>
<gene>
    <name evidence="13" type="primary">nspC</name>
    <name evidence="13" type="ORF">D1164_12125</name>
</gene>
<dbReference type="InterPro" id="IPR029066">
    <property type="entry name" value="PLP-binding_barrel"/>
</dbReference>
<dbReference type="Proteomes" id="UP000266441">
    <property type="component" value="Unassembled WGS sequence"/>
</dbReference>
<dbReference type="NCBIfam" id="TIGR01047">
    <property type="entry name" value="nspC"/>
    <property type="match status" value="1"/>
</dbReference>
<evidence type="ECO:0000256" key="9">
    <source>
        <dbReference type="ARBA" id="ARBA00047351"/>
    </source>
</evidence>
<evidence type="ECO:0000256" key="7">
    <source>
        <dbReference type="ARBA" id="ARBA00023239"/>
    </source>
</evidence>
<dbReference type="PANTHER" id="PTHR43727">
    <property type="entry name" value="DIAMINOPIMELATE DECARBOXYLASE"/>
    <property type="match status" value="1"/>
</dbReference>
<evidence type="ECO:0000256" key="11">
    <source>
        <dbReference type="PIRSR" id="PIRSR038941-1"/>
    </source>
</evidence>
<evidence type="ECO:0000256" key="8">
    <source>
        <dbReference type="ARBA" id="ARBA00025802"/>
    </source>
</evidence>
<evidence type="ECO:0000256" key="10">
    <source>
        <dbReference type="ARBA" id="ARBA00047389"/>
    </source>
</evidence>
<keyword evidence="4" id="KW-0210">Decarboxylase</keyword>
<dbReference type="GO" id="GO:0008836">
    <property type="term" value="F:diaminopimelate decarboxylase activity"/>
    <property type="evidence" value="ECO:0007669"/>
    <property type="project" value="TreeGrafter"/>
</dbReference>
<dbReference type="FunFam" id="3.20.20.10:FF:000012">
    <property type="entry name" value="Carboxynorspermidine/carboxyspermidine decarboxylase"/>
    <property type="match status" value="1"/>
</dbReference>
<dbReference type="SUPFAM" id="SSF50621">
    <property type="entry name" value="Alanine racemase C-terminal domain-like"/>
    <property type="match status" value="1"/>
</dbReference>
<keyword evidence="6" id="KW-0745">Spermidine biosynthesis</keyword>
<dbReference type="GO" id="GO:0008295">
    <property type="term" value="P:spermidine biosynthetic process"/>
    <property type="evidence" value="ECO:0007669"/>
    <property type="project" value="UniProtKB-KW"/>
</dbReference>
<dbReference type="GO" id="GO:0009089">
    <property type="term" value="P:lysine biosynthetic process via diaminopimelate"/>
    <property type="evidence" value="ECO:0007669"/>
    <property type="project" value="TreeGrafter"/>
</dbReference>
<dbReference type="Gene3D" id="3.20.20.10">
    <property type="entry name" value="Alanine racemase"/>
    <property type="match status" value="1"/>
</dbReference>
<evidence type="ECO:0000256" key="6">
    <source>
        <dbReference type="ARBA" id="ARBA00023066"/>
    </source>
</evidence>